<dbReference type="InterPro" id="IPR007575">
    <property type="entry name" value="SchA_CurD-like"/>
</dbReference>
<feature type="compositionally biased region" description="Basic and acidic residues" evidence="1">
    <location>
        <begin position="41"/>
        <end position="56"/>
    </location>
</feature>
<dbReference type="InterPro" id="IPR007138">
    <property type="entry name" value="ABM_dom"/>
</dbReference>
<dbReference type="Proteomes" id="UP000778578">
    <property type="component" value="Unassembled WGS sequence"/>
</dbReference>
<feature type="region of interest" description="Disordered" evidence="1">
    <location>
        <begin position="162"/>
        <end position="195"/>
    </location>
</feature>
<organism evidence="3 4">
    <name type="scientific">Actinacidiphila acidipaludis</name>
    <dbReference type="NCBI Taxonomy" id="2873382"/>
    <lineage>
        <taxon>Bacteria</taxon>
        <taxon>Bacillati</taxon>
        <taxon>Actinomycetota</taxon>
        <taxon>Actinomycetes</taxon>
        <taxon>Kitasatosporales</taxon>
        <taxon>Streptomycetaceae</taxon>
        <taxon>Actinacidiphila</taxon>
    </lineage>
</organism>
<comment type="caution">
    <text evidence="3">The sequence shown here is derived from an EMBL/GenBank/DDBJ whole genome shotgun (WGS) entry which is preliminary data.</text>
</comment>
<feature type="region of interest" description="Disordered" evidence="1">
    <location>
        <begin position="18"/>
        <end position="63"/>
    </location>
</feature>
<keyword evidence="4" id="KW-1185">Reference proteome</keyword>
<dbReference type="Pfam" id="PF04486">
    <property type="entry name" value="SchA_CurD"/>
    <property type="match status" value="1"/>
</dbReference>
<dbReference type="Gene3D" id="3.30.70.100">
    <property type="match status" value="1"/>
</dbReference>
<keyword evidence="3" id="KW-0560">Oxidoreductase</keyword>
<evidence type="ECO:0000313" key="4">
    <source>
        <dbReference type="Proteomes" id="UP000778578"/>
    </source>
</evidence>
<keyword evidence="3" id="KW-0503">Monooxygenase</keyword>
<dbReference type="EMBL" id="JAINZZ010000106">
    <property type="protein sequence ID" value="MBY8883083.1"/>
    <property type="molecule type" value="Genomic_DNA"/>
</dbReference>
<evidence type="ECO:0000259" key="2">
    <source>
        <dbReference type="PROSITE" id="PS51725"/>
    </source>
</evidence>
<feature type="compositionally biased region" description="Basic residues" evidence="1">
    <location>
        <begin position="18"/>
        <end position="37"/>
    </location>
</feature>
<reference evidence="3 4" key="1">
    <citation type="submission" date="2021-08" db="EMBL/GenBank/DDBJ databases">
        <title>WGS of actinomycetes from Thailand.</title>
        <authorList>
            <person name="Thawai C."/>
        </authorList>
    </citation>
    <scope>NUCLEOTIDE SEQUENCE [LARGE SCALE GENOMIC DNA]</scope>
    <source>
        <strain evidence="3 4">PLK6-54</strain>
    </source>
</reference>
<dbReference type="PROSITE" id="PS51725">
    <property type="entry name" value="ABM"/>
    <property type="match status" value="1"/>
</dbReference>
<feature type="compositionally biased region" description="Low complexity" evidence="1">
    <location>
        <begin position="176"/>
        <end position="186"/>
    </location>
</feature>
<accession>A0ABS7QJC7</accession>
<sequence>MACCRAHSSAQCRARCRWPGRPSHRRTTGGRPHRRGPGRPALREERSVTTLDERRTAPSPAEAETSTRLRVVLLLDVLDGKEQQFLQAYEQIRHQVAAVPGHISDQLCQSLGNSSQWLITSEWESSEPFLEWVESAAHRKMVEPLHGCVRDTTSLRFVIERETPDPALGEARKSPRSSSASARPAAGTDPLPAPPLCTGGVVRHAITFTVTPGSEEKVARLLADYESPKAQVDDTTRLLRTSLYMHGNRVVRAVEVTGDLGNALRHVAQQPEVRAVEEAINPYLEEERDLTDAASARAFFARAALPAVEHATSDPQAGEVTRVAYLHPIDAQQGPSEARRLAGLDAADCTDPGHALAAATVFQRGDVLVRVLDVRGPADSGDPHGLARGGRRMELITDRTSHDA</sequence>
<dbReference type="Pfam" id="PF03992">
    <property type="entry name" value="ABM"/>
    <property type="match status" value="1"/>
</dbReference>
<evidence type="ECO:0000313" key="3">
    <source>
        <dbReference type="EMBL" id="MBY8883083.1"/>
    </source>
</evidence>
<dbReference type="GO" id="GO:0004497">
    <property type="term" value="F:monooxygenase activity"/>
    <property type="evidence" value="ECO:0007669"/>
    <property type="project" value="UniProtKB-KW"/>
</dbReference>
<dbReference type="SUPFAM" id="SSF54909">
    <property type="entry name" value="Dimeric alpha+beta barrel"/>
    <property type="match status" value="1"/>
</dbReference>
<gene>
    <name evidence="3" type="ORF">K7862_36430</name>
</gene>
<feature type="domain" description="ABM" evidence="2">
    <location>
        <begin position="69"/>
        <end position="157"/>
    </location>
</feature>
<name>A0ABS7QJC7_9ACTN</name>
<dbReference type="InterPro" id="IPR011008">
    <property type="entry name" value="Dimeric_a/b-barrel"/>
</dbReference>
<protein>
    <submittedName>
        <fullName evidence="3">Antibiotic biosynthesis monooxygenase</fullName>
    </submittedName>
</protein>
<evidence type="ECO:0000256" key="1">
    <source>
        <dbReference type="SAM" id="MobiDB-lite"/>
    </source>
</evidence>
<proteinExistence type="predicted"/>